<organism evidence="3 4">
    <name type="scientific">Legionella busanensis</name>
    <dbReference type="NCBI Taxonomy" id="190655"/>
    <lineage>
        <taxon>Bacteria</taxon>
        <taxon>Pseudomonadati</taxon>
        <taxon>Pseudomonadota</taxon>
        <taxon>Gammaproteobacteria</taxon>
        <taxon>Legionellales</taxon>
        <taxon>Legionellaceae</taxon>
        <taxon>Legionella</taxon>
    </lineage>
</organism>
<gene>
    <name evidence="3" type="primary">hdaH</name>
    <name evidence="3" type="ORF">NCTC13316_01799</name>
</gene>
<dbReference type="Proteomes" id="UP000254794">
    <property type="component" value="Unassembled WGS sequence"/>
</dbReference>
<dbReference type="InterPro" id="IPR000286">
    <property type="entry name" value="HDACs"/>
</dbReference>
<dbReference type="EC" id="3.5.1.-" evidence="3"/>
<evidence type="ECO:0000259" key="2">
    <source>
        <dbReference type="Pfam" id="PF00850"/>
    </source>
</evidence>
<proteinExistence type="inferred from homology"/>
<dbReference type="SUPFAM" id="SSF52768">
    <property type="entry name" value="Arginase/deacetylase"/>
    <property type="match status" value="1"/>
</dbReference>
<dbReference type="PRINTS" id="PR01270">
    <property type="entry name" value="HDASUPER"/>
</dbReference>
<dbReference type="GO" id="GO:0040029">
    <property type="term" value="P:epigenetic regulation of gene expression"/>
    <property type="evidence" value="ECO:0007669"/>
    <property type="project" value="TreeGrafter"/>
</dbReference>
<protein>
    <submittedName>
        <fullName evidence="3">Histone deacetylase-like amidohydrolase</fullName>
        <ecNumber evidence="3">3.5.1.-</ecNumber>
    </submittedName>
</protein>
<dbReference type="InterPro" id="IPR023801">
    <property type="entry name" value="His_deacetylse_dom"/>
</dbReference>
<dbReference type="Gene3D" id="3.40.800.20">
    <property type="entry name" value="Histone deacetylase domain"/>
    <property type="match status" value="1"/>
</dbReference>
<dbReference type="OrthoDB" id="9808367at2"/>
<keyword evidence="4" id="KW-1185">Reference proteome</keyword>
<evidence type="ECO:0000313" key="4">
    <source>
        <dbReference type="Proteomes" id="UP000254794"/>
    </source>
</evidence>
<dbReference type="InterPro" id="IPR023696">
    <property type="entry name" value="Ureohydrolase_dom_sf"/>
</dbReference>
<dbReference type="EMBL" id="UGOD01000001">
    <property type="protein sequence ID" value="STX51703.1"/>
    <property type="molecule type" value="Genomic_DNA"/>
</dbReference>
<dbReference type="PANTHER" id="PTHR10625:SF10">
    <property type="entry name" value="HISTONE DEACETYLASE HDAC1"/>
    <property type="match status" value="1"/>
</dbReference>
<sequence length="307" mass="34243">MANDTIHLITHNSCLLHEMGPEHPESPARLSTIIDELKTSALPLSWHVSQAISYQLLENIHASSYLNMLDLSAPIEGYMHVGSDAIMNTKTLTAALHAAGSVIDAIDKIYLNGAKKLFCLVRPPGHHAMRAQAMGFCFLNNLVCGVLYAIQKYQVQRIGIVDFDVHHGNGTQNILQNNSHVLFCSSFQHPFYPFDPVIIEHPIITHLPLAAATEGKEYRTQFEKIFLSRLEQFRPEILFVSAGFDAHHLDPIGGLNLDEEDFFWIGKKLSEIANRYANDTIISVLEGGYHLEALARSTEAYLQGLQS</sequence>
<dbReference type="GO" id="GO:0016787">
    <property type="term" value="F:hydrolase activity"/>
    <property type="evidence" value="ECO:0007669"/>
    <property type="project" value="UniProtKB-KW"/>
</dbReference>
<name>A0A378JN38_9GAMM</name>
<dbReference type="GO" id="GO:0004407">
    <property type="term" value="F:histone deacetylase activity"/>
    <property type="evidence" value="ECO:0007669"/>
    <property type="project" value="TreeGrafter"/>
</dbReference>
<dbReference type="CDD" id="cd11599">
    <property type="entry name" value="HDAC_classII_2"/>
    <property type="match status" value="1"/>
</dbReference>
<reference evidence="3 4" key="1">
    <citation type="submission" date="2018-06" db="EMBL/GenBank/DDBJ databases">
        <authorList>
            <consortium name="Pathogen Informatics"/>
            <person name="Doyle S."/>
        </authorList>
    </citation>
    <scope>NUCLEOTIDE SEQUENCE [LARGE SCALE GENOMIC DNA]</scope>
    <source>
        <strain evidence="3 4">NCTC13316</strain>
    </source>
</reference>
<dbReference type="Pfam" id="PF00850">
    <property type="entry name" value="Hist_deacetyl"/>
    <property type="match status" value="1"/>
</dbReference>
<feature type="domain" description="Histone deacetylase" evidence="2">
    <location>
        <begin position="23"/>
        <end position="304"/>
    </location>
</feature>
<dbReference type="InterPro" id="IPR037138">
    <property type="entry name" value="His_deacetylse_dom_sf"/>
</dbReference>
<dbReference type="RefSeq" id="WP_115331321.1">
    <property type="nucleotide sequence ID" value="NZ_CAAAHP010000002.1"/>
</dbReference>
<evidence type="ECO:0000256" key="1">
    <source>
        <dbReference type="ARBA" id="ARBA00005947"/>
    </source>
</evidence>
<accession>A0A378JN38</accession>
<keyword evidence="3" id="KW-0378">Hydrolase</keyword>
<dbReference type="PANTHER" id="PTHR10625">
    <property type="entry name" value="HISTONE DEACETYLASE HDAC1-RELATED"/>
    <property type="match status" value="1"/>
</dbReference>
<comment type="similarity">
    <text evidence="1">Belongs to the histone deacetylase family.</text>
</comment>
<evidence type="ECO:0000313" key="3">
    <source>
        <dbReference type="EMBL" id="STX51703.1"/>
    </source>
</evidence>
<dbReference type="AlphaFoldDB" id="A0A378JN38"/>